<dbReference type="Proteomes" id="UP000324800">
    <property type="component" value="Unassembled WGS sequence"/>
</dbReference>
<name>A0A5J4TUG8_9EUKA</name>
<comment type="caution">
    <text evidence="2">The sequence shown here is derived from an EMBL/GenBank/DDBJ whole genome shotgun (WGS) entry which is preliminary data.</text>
</comment>
<sequence length="295" mass="32555">DPTFTFSNAGSRRCQNDNLTNGLVNQVRPEVSFPPSDSLRTTQTLSGIRSGGSVLQIQGNALWDPTLANILYRSNESNPIGGEKDMGFTNNQLLGRYSPITPELSDLETTNNPFDGNIRTVWSNNLAQEVRTGTETGVGILRMDLELGNNGIIYAGRSKIDELGFTQEISKDNFEQPYDQSKISGSDNWNFKFSQNTVQRGFPLSDAFILSTVTSSERTGMVWNDEITDASTARDVLVDQQDIRKQETFFDMEHSSRDSSYGCSPQGWGATLELRTGRSSSSMGSLEKGGNKMDK</sequence>
<reference evidence="2 3" key="1">
    <citation type="submission" date="2019-03" db="EMBL/GenBank/DDBJ databases">
        <title>Single cell metagenomics reveals metabolic interactions within the superorganism composed of flagellate Streblomastix strix and complex community of Bacteroidetes bacteria on its surface.</title>
        <authorList>
            <person name="Treitli S.C."/>
            <person name="Kolisko M."/>
            <person name="Husnik F."/>
            <person name="Keeling P."/>
            <person name="Hampl V."/>
        </authorList>
    </citation>
    <scope>NUCLEOTIDE SEQUENCE [LARGE SCALE GENOMIC DNA]</scope>
    <source>
        <strain evidence="2">ST1C</strain>
    </source>
</reference>
<evidence type="ECO:0000313" key="3">
    <source>
        <dbReference type="Proteomes" id="UP000324800"/>
    </source>
</evidence>
<dbReference type="EMBL" id="SNRW01025887">
    <property type="protein sequence ID" value="KAA6361201.1"/>
    <property type="molecule type" value="Genomic_DNA"/>
</dbReference>
<gene>
    <name evidence="2" type="ORF">EZS28_043273</name>
</gene>
<organism evidence="2 3">
    <name type="scientific">Streblomastix strix</name>
    <dbReference type="NCBI Taxonomy" id="222440"/>
    <lineage>
        <taxon>Eukaryota</taxon>
        <taxon>Metamonada</taxon>
        <taxon>Preaxostyla</taxon>
        <taxon>Oxymonadida</taxon>
        <taxon>Streblomastigidae</taxon>
        <taxon>Streblomastix</taxon>
    </lineage>
</organism>
<proteinExistence type="predicted"/>
<protein>
    <submittedName>
        <fullName evidence="2">Uncharacterized protein</fullName>
    </submittedName>
</protein>
<feature type="non-terminal residue" evidence="2">
    <location>
        <position position="1"/>
    </location>
</feature>
<feature type="region of interest" description="Disordered" evidence="1">
    <location>
        <begin position="272"/>
        <end position="295"/>
    </location>
</feature>
<dbReference type="AlphaFoldDB" id="A0A5J4TUG8"/>
<evidence type="ECO:0000256" key="1">
    <source>
        <dbReference type="SAM" id="MobiDB-lite"/>
    </source>
</evidence>
<evidence type="ECO:0000313" key="2">
    <source>
        <dbReference type="EMBL" id="KAA6361201.1"/>
    </source>
</evidence>
<accession>A0A5J4TUG8</accession>